<evidence type="ECO:0000256" key="1">
    <source>
        <dbReference type="SAM" id="Phobius"/>
    </source>
</evidence>
<keyword evidence="1" id="KW-0812">Transmembrane</keyword>
<keyword evidence="1" id="KW-1133">Transmembrane helix</keyword>
<name>A0AAT9J985_9VIRU</name>
<feature type="transmembrane region" description="Helical" evidence="1">
    <location>
        <begin position="23"/>
        <end position="41"/>
    </location>
</feature>
<sequence>MDRWDDTPQDLVQIKRNKLKKLLVLYGIAGALTGISFGLYFSGAVC</sequence>
<dbReference type="EMBL" id="BK067782">
    <property type="protein sequence ID" value="DBA51670.1"/>
    <property type="molecule type" value="Genomic_DNA"/>
</dbReference>
<organism evidence="2">
    <name type="scientific">Nitrosopumilaceae spindle-shaped virus</name>
    <dbReference type="NCBI Taxonomy" id="3065433"/>
    <lineage>
        <taxon>Viruses</taxon>
    </lineage>
</organism>
<protein>
    <submittedName>
        <fullName evidence="2">ORF23</fullName>
    </submittedName>
</protein>
<reference evidence="2" key="2">
    <citation type="submission" date="2024-03" db="EMBL/GenBank/DDBJ databases">
        <authorList>
            <person name="Ni Y."/>
            <person name="Xu T."/>
            <person name="Yan S."/>
            <person name="Chen L."/>
            <person name="Wang Y."/>
        </authorList>
    </citation>
    <scope>NUCLEOTIDE SEQUENCE</scope>
    <source>
        <strain evidence="2">NMP1</strain>
    </source>
</reference>
<reference evidence="2" key="1">
    <citation type="journal article" date="2024" name="Environ. Microbiol. Rep.">
        <title>Hiding in plain sight: The discovery of complete genomes of 11 hypothetical spindle-shaped viruses that putatively infect mesophilic ammonia-oxidizing archaea.</title>
        <authorList>
            <person name="Ni Y."/>
            <person name="Xu T."/>
            <person name="Yan S."/>
            <person name="Chen L."/>
            <person name="Wang Y."/>
        </authorList>
    </citation>
    <scope>NUCLEOTIDE SEQUENCE</scope>
    <source>
        <strain evidence="2">NMP1</strain>
    </source>
</reference>
<evidence type="ECO:0000313" key="2">
    <source>
        <dbReference type="EMBL" id="DBA51670.1"/>
    </source>
</evidence>
<proteinExistence type="predicted"/>
<keyword evidence="1" id="KW-0472">Membrane</keyword>
<accession>A0AAT9J985</accession>